<dbReference type="AlphaFoldDB" id="A0A0M0K912"/>
<organism evidence="2 3">
    <name type="scientific">Chrysochromulina tobinii</name>
    <dbReference type="NCBI Taxonomy" id="1460289"/>
    <lineage>
        <taxon>Eukaryota</taxon>
        <taxon>Haptista</taxon>
        <taxon>Haptophyta</taxon>
        <taxon>Prymnesiophyceae</taxon>
        <taxon>Prymnesiales</taxon>
        <taxon>Chrysochromulinaceae</taxon>
        <taxon>Chrysochromulina</taxon>
    </lineage>
</organism>
<protein>
    <submittedName>
        <fullName evidence="2">ADP-ribosylation factor-like protein 3a</fullName>
    </submittedName>
</protein>
<name>A0A0M0K912_9EUKA</name>
<evidence type="ECO:0000256" key="1">
    <source>
        <dbReference type="SAM" id="MobiDB-lite"/>
    </source>
</evidence>
<accession>A0A0M0K912</accession>
<reference evidence="3" key="1">
    <citation type="journal article" date="2015" name="PLoS Genet.">
        <title>Genome Sequence and Transcriptome Analyses of Chrysochromulina tobin: Metabolic Tools for Enhanced Algal Fitness in the Prominent Order Prymnesiales (Haptophyceae).</title>
        <authorList>
            <person name="Hovde B.T."/>
            <person name="Deodato C.R."/>
            <person name="Hunsperger H.M."/>
            <person name="Ryken S.A."/>
            <person name="Yost W."/>
            <person name="Jha R.K."/>
            <person name="Patterson J."/>
            <person name="Monnat R.J. Jr."/>
            <person name="Barlow S.B."/>
            <person name="Starkenburg S.R."/>
            <person name="Cattolico R.A."/>
        </authorList>
    </citation>
    <scope>NUCLEOTIDE SEQUENCE</scope>
    <source>
        <strain evidence="3">CCMP291</strain>
    </source>
</reference>
<dbReference type="InterPro" id="IPR051961">
    <property type="entry name" value="Fungal_Metabolite_Diox"/>
</dbReference>
<dbReference type="Proteomes" id="UP000037460">
    <property type="component" value="Unassembled WGS sequence"/>
</dbReference>
<dbReference type="OrthoDB" id="10265596at2759"/>
<dbReference type="PANTHER" id="PTHR37563:SF2">
    <property type="entry name" value="PHYTANOYL-COA DIOXYGENASE FAMILY PROTEIN (AFU_ORTHOLOGUE AFUA_2G03330)"/>
    <property type="match status" value="1"/>
</dbReference>
<dbReference type="Pfam" id="PF05721">
    <property type="entry name" value="PhyH"/>
    <property type="match status" value="1"/>
</dbReference>
<comment type="caution">
    <text evidence="2">The sequence shown here is derived from an EMBL/GenBank/DDBJ whole genome shotgun (WGS) entry which is preliminary data.</text>
</comment>
<dbReference type="InterPro" id="IPR008775">
    <property type="entry name" value="Phytyl_CoA_dOase-like"/>
</dbReference>
<keyword evidence="3" id="KW-1185">Reference proteome</keyword>
<dbReference type="EMBL" id="JWZX01000903">
    <property type="protein sequence ID" value="KOO35346.1"/>
    <property type="molecule type" value="Genomic_DNA"/>
</dbReference>
<dbReference type="Gene3D" id="2.60.120.620">
    <property type="entry name" value="q2cbj1_9rhob like domain"/>
    <property type="match status" value="1"/>
</dbReference>
<proteinExistence type="predicted"/>
<dbReference type="PANTHER" id="PTHR37563">
    <property type="entry name" value="PHYTANOYL-COA DIOXYGENASE FAMILY PROTEIN (AFU_ORTHOLOGUE AFUA_2G03330)"/>
    <property type="match status" value="1"/>
</dbReference>
<feature type="region of interest" description="Disordered" evidence="1">
    <location>
        <begin position="302"/>
        <end position="332"/>
    </location>
</feature>
<sequence>MCFFPPKVSADEADEAHWTCDICSAKLPPPLAMPKQGDELEAEVAEPEGGAPVWKRAIVLKVLPRATFRLMINPDEEDDFIEEYGMHELNKEWRWPQAALAANAAARAAAEQCAASVAEKQAAEKAALVADQESAPSDPLLLELVKQFYDEGFCVLKDGLSADQVDACDMVVDRGYKQYMHCVKTLELQERLSEVGFMEIKMRSAGRYDLQLPELSTPAFSFVTHDAPWMALVHALLGKDAVLTHFGCMLSFPGSATQPWHSDGPHIRGCGEAAHRVGYGMAGAPEPDAKFNPNGFHAGKEAAAANAAAPGRKDKGSVVPGTPADDEEAEAEGAPGVQPFYAPVHALNVFVPLVDLSEDRGPTEFVPGSHRDYDVDAPSKKETLLKGQALLFDYRLKHRGLGNNSTTERPLLYITYARPFWVDVDNFDKARYENLPACKEFMSREERLLKRQRG</sequence>
<dbReference type="SUPFAM" id="SSF51197">
    <property type="entry name" value="Clavaminate synthase-like"/>
    <property type="match status" value="1"/>
</dbReference>
<evidence type="ECO:0000313" key="2">
    <source>
        <dbReference type="EMBL" id="KOO35346.1"/>
    </source>
</evidence>
<gene>
    <name evidence="2" type="ORF">Ctob_010727</name>
</gene>
<evidence type="ECO:0000313" key="3">
    <source>
        <dbReference type="Proteomes" id="UP000037460"/>
    </source>
</evidence>